<keyword evidence="1" id="KW-0677">Repeat</keyword>
<feature type="compositionally biased region" description="Polar residues" evidence="3">
    <location>
        <begin position="178"/>
        <end position="188"/>
    </location>
</feature>
<keyword evidence="4" id="KW-1133">Transmembrane helix</keyword>
<dbReference type="Proteomes" id="UP000199370">
    <property type="component" value="Unassembled WGS sequence"/>
</dbReference>
<evidence type="ECO:0000259" key="5">
    <source>
        <dbReference type="PROSITE" id="PS51846"/>
    </source>
</evidence>
<keyword evidence="2" id="KW-0129">CBS domain</keyword>
<reference evidence="6 7" key="1">
    <citation type="submission" date="2016-10" db="EMBL/GenBank/DDBJ databases">
        <authorList>
            <person name="de Groot N.N."/>
        </authorList>
    </citation>
    <scope>NUCLEOTIDE SEQUENCE [LARGE SCALE GENOMIC DNA]</scope>
    <source>
        <strain evidence="7">EB21,IBRC-M 10013,KCTC 4048</strain>
    </source>
</reference>
<dbReference type="OrthoDB" id="326790at2157"/>
<gene>
    <name evidence="6" type="ORF">SAMN05192554_11771</name>
</gene>
<evidence type="ECO:0000256" key="3">
    <source>
        <dbReference type="SAM" id="MobiDB-lite"/>
    </source>
</evidence>
<keyword evidence="4" id="KW-0472">Membrane</keyword>
<accession>A0A1G9Z2E9</accession>
<sequence length="188" mass="19624">MVAIPLVPLGIVSVVVLVCLSAFFSSSETAIFSLPVEQLAEQATSGDGRATQLAAMREDPHRLLVTLLVESFSTGVAVVLATVVASATVLVFGEIVPKSYGLGNALEWALRITRPLRLVELVLFPLVAVFDVATRRLSAAIGGEGAIEKYVDDDGLYVRRPQASSGSVPSSVVPARGNESNSASASLS</sequence>
<dbReference type="PANTHER" id="PTHR22777:SF17">
    <property type="entry name" value="UPF0053 PROTEIN SLL0260"/>
    <property type="match status" value="1"/>
</dbReference>
<dbReference type="PROSITE" id="PS51846">
    <property type="entry name" value="CNNM"/>
    <property type="match status" value="1"/>
</dbReference>
<dbReference type="InterPro" id="IPR002550">
    <property type="entry name" value="CNNM"/>
</dbReference>
<keyword evidence="4" id="KW-0812">Transmembrane</keyword>
<evidence type="ECO:0000256" key="1">
    <source>
        <dbReference type="ARBA" id="ARBA00022737"/>
    </source>
</evidence>
<dbReference type="Pfam" id="PF01595">
    <property type="entry name" value="CNNM"/>
    <property type="match status" value="2"/>
</dbReference>
<evidence type="ECO:0000313" key="6">
    <source>
        <dbReference type="EMBL" id="SDN15504.1"/>
    </source>
</evidence>
<keyword evidence="7" id="KW-1185">Reference proteome</keyword>
<feature type="transmembrane region" description="Helical" evidence="4">
    <location>
        <begin position="6"/>
        <end position="24"/>
    </location>
</feature>
<evidence type="ECO:0000256" key="4">
    <source>
        <dbReference type="SAM" id="Phobius"/>
    </source>
</evidence>
<organism evidence="6 7">
    <name type="scientific">Haloarchaeobius iranensis</name>
    <dbReference type="NCBI Taxonomy" id="996166"/>
    <lineage>
        <taxon>Archaea</taxon>
        <taxon>Methanobacteriati</taxon>
        <taxon>Methanobacteriota</taxon>
        <taxon>Stenosarchaea group</taxon>
        <taxon>Halobacteria</taxon>
        <taxon>Halobacteriales</taxon>
        <taxon>Halorubellaceae</taxon>
        <taxon>Haloarchaeobius</taxon>
    </lineage>
</organism>
<dbReference type="PANTHER" id="PTHR22777">
    <property type="entry name" value="HEMOLYSIN-RELATED"/>
    <property type="match status" value="1"/>
</dbReference>
<protein>
    <recommendedName>
        <fullName evidence="5">CNNM transmembrane domain-containing protein</fullName>
    </recommendedName>
</protein>
<dbReference type="AlphaFoldDB" id="A0A1G9Z2E9"/>
<dbReference type="EMBL" id="FNIA01000017">
    <property type="protein sequence ID" value="SDN15504.1"/>
    <property type="molecule type" value="Genomic_DNA"/>
</dbReference>
<evidence type="ECO:0000313" key="7">
    <source>
        <dbReference type="Proteomes" id="UP000199370"/>
    </source>
</evidence>
<feature type="region of interest" description="Disordered" evidence="3">
    <location>
        <begin position="161"/>
        <end position="188"/>
    </location>
</feature>
<feature type="compositionally biased region" description="Low complexity" evidence="3">
    <location>
        <begin position="164"/>
        <end position="174"/>
    </location>
</feature>
<name>A0A1G9Z2E9_9EURY</name>
<proteinExistence type="predicted"/>
<evidence type="ECO:0000256" key="2">
    <source>
        <dbReference type="ARBA" id="ARBA00023122"/>
    </source>
</evidence>
<feature type="domain" description="CNNM transmembrane" evidence="5">
    <location>
        <begin position="3"/>
        <end position="172"/>
    </location>
</feature>
<feature type="transmembrane region" description="Helical" evidence="4">
    <location>
        <begin position="63"/>
        <end position="96"/>
    </location>
</feature>